<keyword evidence="2" id="KW-0808">Transferase</keyword>
<dbReference type="Proteomes" id="UP000594464">
    <property type="component" value="Chromosome"/>
</dbReference>
<dbReference type="InterPro" id="IPR057736">
    <property type="entry name" value="SAF_PseI/NeuA/NeuB"/>
</dbReference>
<dbReference type="SUPFAM" id="SSF51569">
    <property type="entry name" value="Aldolase"/>
    <property type="match status" value="1"/>
</dbReference>
<dbReference type="InterPro" id="IPR036732">
    <property type="entry name" value="AFP_Neu5c_C_sf"/>
</dbReference>
<evidence type="ECO:0000259" key="1">
    <source>
        <dbReference type="PROSITE" id="PS50844"/>
    </source>
</evidence>
<dbReference type="InterPro" id="IPR020007">
    <property type="entry name" value="NeuB/NeuA"/>
</dbReference>
<feature type="domain" description="AFP-like" evidence="1">
    <location>
        <begin position="306"/>
        <end position="358"/>
    </location>
</feature>
<evidence type="ECO:0000313" key="3">
    <source>
        <dbReference type="Proteomes" id="UP000594464"/>
    </source>
</evidence>
<gene>
    <name evidence="2" type="primary">neuB</name>
    <name evidence="2" type="ORF">G3M78_01130</name>
</gene>
<dbReference type="PANTHER" id="PTHR42966:SF1">
    <property type="entry name" value="SIALIC ACID SYNTHASE"/>
    <property type="match status" value="1"/>
</dbReference>
<dbReference type="InterPro" id="IPR006190">
    <property type="entry name" value="SAF_AFP_Neu5Ac"/>
</dbReference>
<dbReference type="KEGG" id="nva:G3M78_01130"/>
<dbReference type="Gene3D" id="3.90.1210.10">
    <property type="entry name" value="Antifreeze-like/N-acetylneuraminic acid synthase C-terminal domain"/>
    <property type="match status" value="1"/>
</dbReference>
<dbReference type="InterPro" id="IPR013785">
    <property type="entry name" value="Aldolase_TIM"/>
</dbReference>
<dbReference type="GO" id="GO:0047444">
    <property type="term" value="F:N-acylneuraminate-9-phosphate synthase activity"/>
    <property type="evidence" value="ECO:0007669"/>
    <property type="project" value="TreeGrafter"/>
</dbReference>
<dbReference type="PROSITE" id="PS50844">
    <property type="entry name" value="AFP_LIKE"/>
    <property type="match status" value="1"/>
</dbReference>
<protein>
    <submittedName>
        <fullName evidence="2">N-acetylneuraminate synthase</fullName>
        <ecNumber evidence="2">2.5.1.56</ecNumber>
    </submittedName>
</protein>
<dbReference type="InterPro" id="IPR051690">
    <property type="entry name" value="PseI-like"/>
</dbReference>
<dbReference type="EC" id="2.5.1.56" evidence="2"/>
<dbReference type="SUPFAM" id="SSF51269">
    <property type="entry name" value="AFP III-like domain"/>
    <property type="match status" value="1"/>
</dbReference>
<reference evidence="3" key="1">
    <citation type="submission" date="2020-02" db="EMBL/GenBank/DDBJ databases">
        <title>Genomic and physiological characterization of two novel Nitrospinaceae genera.</title>
        <authorList>
            <person name="Mueller A.J."/>
            <person name="Jung M.-Y."/>
            <person name="Strachan C.R."/>
            <person name="Herbold C.W."/>
            <person name="Kirkegaard R.H."/>
            <person name="Daims H."/>
        </authorList>
    </citation>
    <scope>NUCLEOTIDE SEQUENCE [LARGE SCALE GENOMIC DNA]</scope>
</reference>
<dbReference type="Gene3D" id="3.20.20.70">
    <property type="entry name" value="Aldolase class I"/>
    <property type="match status" value="1"/>
</dbReference>
<sequence length="358" mass="39216">MKSTYIIAEAGVNHNGERDLAFALVDAAAKAGADAVKFQTFRAHEIVSRHSPKASYQIKETGSEETQLEMLQRLELSPEMHRELAKRCQKQNIQFLSTPFDLESLRFLAEDLKTPRIKLPSGEITNAPLLLGAARTGKAAILSTGMATLGEIEMALGTLAFGYLNTAETPSREAFEGAIWADEGQRLLREKVTLLHCTTEYPAPVESVNLRAMQTMKQAFGLDVGYSDHTAGIAVATAAVALGATLIEKHFTLDCSLPGPDHRASLEPETFKSMASSIRDVEAALGEGRKLPVFAERENRKIVRRSLIASRRIDCGDAFDETNIAIKRPGGGVSPMRYWDVLGRKSNRVYEAGELIEL</sequence>
<dbReference type="AlphaFoldDB" id="A0A7T0G294"/>
<dbReference type="EMBL" id="CP048620">
    <property type="protein sequence ID" value="QPJ64080.1"/>
    <property type="molecule type" value="Genomic_DNA"/>
</dbReference>
<dbReference type="GO" id="GO:0016051">
    <property type="term" value="P:carbohydrate biosynthetic process"/>
    <property type="evidence" value="ECO:0007669"/>
    <property type="project" value="InterPro"/>
</dbReference>
<evidence type="ECO:0000313" key="2">
    <source>
        <dbReference type="EMBL" id="QPJ64080.1"/>
    </source>
</evidence>
<dbReference type="Pfam" id="PF03102">
    <property type="entry name" value="NeuB"/>
    <property type="match status" value="1"/>
</dbReference>
<dbReference type="InterPro" id="IPR013132">
    <property type="entry name" value="PseI/NeuA/B-like_N"/>
</dbReference>
<proteinExistence type="predicted"/>
<dbReference type="PANTHER" id="PTHR42966">
    <property type="entry name" value="N-ACETYLNEURAMINATE SYNTHASE"/>
    <property type="match status" value="1"/>
</dbReference>
<dbReference type="GO" id="GO:0050462">
    <property type="term" value="F:N-acetylneuraminate synthase activity"/>
    <property type="evidence" value="ECO:0007669"/>
    <property type="project" value="UniProtKB-EC"/>
</dbReference>
<accession>A0A7T0G294</accession>
<name>A0A7T0G294_9BACT</name>
<organism evidence="2 3">
    <name type="scientific">Candidatus Nitrohelix vancouverensis</name>
    <dbReference type="NCBI Taxonomy" id="2705534"/>
    <lineage>
        <taxon>Bacteria</taxon>
        <taxon>Pseudomonadati</taxon>
        <taxon>Nitrospinota/Tectimicrobiota group</taxon>
        <taxon>Nitrospinota</taxon>
        <taxon>Nitrospinia</taxon>
        <taxon>Nitrospinales</taxon>
        <taxon>Nitrospinaceae</taxon>
        <taxon>Candidatus Nitrohelix</taxon>
    </lineage>
</organism>
<dbReference type="CDD" id="cd11615">
    <property type="entry name" value="SAF_NeuB_like"/>
    <property type="match status" value="1"/>
</dbReference>
<dbReference type="NCBIfam" id="TIGR03569">
    <property type="entry name" value="NeuB_NnaB"/>
    <property type="match status" value="1"/>
</dbReference>